<dbReference type="SUPFAM" id="SSF69065">
    <property type="entry name" value="RNase III domain-like"/>
    <property type="match status" value="1"/>
</dbReference>
<evidence type="ECO:0000256" key="2">
    <source>
        <dbReference type="SAM" id="MobiDB-lite"/>
    </source>
</evidence>
<dbReference type="EMBL" id="JAPQKH010000004">
    <property type="protein sequence ID" value="KAJ5100175.1"/>
    <property type="molecule type" value="Genomic_DNA"/>
</dbReference>
<dbReference type="GO" id="GO:0003723">
    <property type="term" value="F:RNA binding"/>
    <property type="evidence" value="ECO:0007669"/>
    <property type="project" value="UniProtKB-KW"/>
</dbReference>
<dbReference type="GO" id="GO:0006369">
    <property type="term" value="P:termination of RNA polymerase II transcription"/>
    <property type="evidence" value="ECO:0007669"/>
    <property type="project" value="TreeGrafter"/>
</dbReference>
<dbReference type="CDD" id="cd00593">
    <property type="entry name" value="RIBOc"/>
    <property type="match status" value="1"/>
</dbReference>
<dbReference type="GO" id="GO:0006364">
    <property type="term" value="P:rRNA processing"/>
    <property type="evidence" value="ECO:0007669"/>
    <property type="project" value="TreeGrafter"/>
</dbReference>
<evidence type="ECO:0000256" key="1">
    <source>
        <dbReference type="ARBA" id="ARBA00022884"/>
    </source>
</evidence>
<comment type="caution">
    <text evidence="4">The sequence shown here is derived from an EMBL/GenBank/DDBJ whole genome shotgun (WGS) entry which is preliminary data.</text>
</comment>
<dbReference type="GO" id="GO:0004525">
    <property type="term" value="F:ribonuclease III activity"/>
    <property type="evidence" value="ECO:0007669"/>
    <property type="project" value="InterPro"/>
</dbReference>
<dbReference type="PANTHER" id="PTHR11207:SF0">
    <property type="entry name" value="RIBONUCLEASE 3"/>
    <property type="match status" value="1"/>
</dbReference>
<reference evidence="4" key="1">
    <citation type="submission" date="2022-11" db="EMBL/GenBank/DDBJ databases">
        <authorList>
            <person name="Petersen C."/>
        </authorList>
    </citation>
    <scope>NUCLEOTIDE SEQUENCE</scope>
    <source>
        <strain evidence="4">IBT 30069</strain>
    </source>
</reference>
<feature type="region of interest" description="Disordered" evidence="2">
    <location>
        <begin position="88"/>
        <end position="117"/>
    </location>
</feature>
<reference evidence="4" key="2">
    <citation type="journal article" date="2023" name="IMA Fungus">
        <title>Comparative genomic study of the Penicillium genus elucidates a diverse pangenome and 15 lateral gene transfer events.</title>
        <authorList>
            <person name="Petersen C."/>
            <person name="Sorensen T."/>
            <person name="Nielsen M.R."/>
            <person name="Sondergaard T.E."/>
            <person name="Sorensen J.L."/>
            <person name="Fitzpatrick D.A."/>
            <person name="Frisvad J.C."/>
            <person name="Nielsen K.L."/>
        </authorList>
    </citation>
    <scope>NUCLEOTIDE SEQUENCE</scope>
    <source>
        <strain evidence="4">IBT 30069</strain>
    </source>
</reference>
<accession>A0A9W9FH84</accession>
<dbReference type="PROSITE" id="PS50142">
    <property type="entry name" value="RNASE_3_2"/>
    <property type="match status" value="1"/>
</dbReference>
<gene>
    <name evidence="4" type="ORF">N7456_006227</name>
</gene>
<organism evidence="4 5">
    <name type="scientific">Penicillium angulare</name>
    <dbReference type="NCBI Taxonomy" id="116970"/>
    <lineage>
        <taxon>Eukaryota</taxon>
        <taxon>Fungi</taxon>
        <taxon>Dikarya</taxon>
        <taxon>Ascomycota</taxon>
        <taxon>Pezizomycotina</taxon>
        <taxon>Eurotiomycetes</taxon>
        <taxon>Eurotiomycetidae</taxon>
        <taxon>Eurotiales</taxon>
        <taxon>Aspergillaceae</taxon>
        <taxon>Penicillium</taxon>
    </lineage>
</organism>
<dbReference type="SUPFAM" id="SSF54768">
    <property type="entry name" value="dsRNA-binding domain-like"/>
    <property type="match status" value="1"/>
</dbReference>
<dbReference type="PANTHER" id="PTHR11207">
    <property type="entry name" value="RIBONUCLEASE III"/>
    <property type="match status" value="1"/>
</dbReference>
<dbReference type="InterPro" id="IPR000999">
    <property type="entry name" value="RNase_III_dom"/>
</dbReference>
<dbReference type="InterPro" id="IPR036389">
    <property type="entry name" value="RNase_III_sf"/>
</dbReference>
<dbReference type="Gene3D" id="1.10.1520.10">
    <property type="entry name" value="Ribonuclease III domain"/>
    <property type="match status" value="1"/>
</dbReference>
<dbReference type="OrthoDB" id="2392202at2759"/>
<proteinExistence type="predicted"/>
<dbReference type="GO" id="GO:0005654">
    <property type="term" value="C:nucleoplasm"/>
    <property type="evidence" value="ECO:0007669"/>
    <property type="project" value="TreeGrafter"/>
</dbReference>
<feature type="compositionally biased region" description="Polar residues" evidence="2">
    <location>
        <begin position="1"/>
        <end position="12"/>
    </location>
</feature>
<dbReference type="Gene3D" id="3.30.160.20">
    <property type="match status" value="1"/>
</dbReference>
<evidence type="ECO:0000313" key="4">
    <source>
        <dbReference type="EMBL" id="KAJ5100175.1"/>
    </source>
</evidence>
<dbReference type="AlphaFoldDB" id="A0A9W9FH84"/>
<keyword evidence="1" id="KW-0694">RNA-binding</keyword>
<dbReference type="Pfam" id="PF00636">
    <property type="entry name" value="Ribonuclease_3"/>
    <property type="match status" value="1"/>
</dbReference>
<dbReference type="Proteomes" id="UP001149165">
    <property type="component" value="Unassembled WGS sequence"/>
</dbReference>
<protein>
    <recommendedName>
        <fullName evidence="3">RNase III domain-containing protein</fullName>
    </recommendedName>
</protein>
<name>A0A9W9FH84_9EURO</name>
<dbReference type="GO" id="GO:0034475">
    <property type="term" value="P:U4 snRNA 3'-end processing"/>
    <property type="evidence" value="ECO:0007669"/>
    <property type="project" value="TreeGrafter"/>
</dbReference>
<feature type="domain" description="RNase III" evidence="3">
    <location>
        <begin position="118"/>
        <end position="231"/>
    </location>
</feature>
<keyword evidence="5" id="KW-1185">Reference proteome</keyword>
<feature type="region of interest" description="Disordered" evidence="2">
    <location>
        <begin position="1"/>
        <end position="32"/>
    </location>
</feature>
<dbReference type="SMART" id="SM00535">
    <property type="entry name" value="RIBOc"/>
    <property type="match status" value="1"/>
</dbReference>
<evidence type="ECO:0000259" key="3">
    <source>
        <dbReference type="PROSITE" id="PS50142"/>
    </source>
</evidence>
<evidence type="ECO:0000313" key="5">
    <source>
        <dbReference type="Proteomes" id="UP001149165"/>
    </source>
</evidence>
<sequence>MSSKRSASSDRNQVPHPTKRLKVKTPAKDPQHENLFKENRLVQGSDCGSRLSLLEHAVQEAVKDPEIMETKPDIAQAVSNLRDALRNCRGKSPVNRGLSEGLGDSGSDHSRTPRLPSIGNDQLEKAVFTHPACGKSHNATYDRLEVLGDAYIELMATKLVWDKFPGIPAGRISQIREGLVKNETLAKFAEIYGFDRRATVPVAYADQPKRLTKTKGDIFEAYVAAVILGDPHDGYRIANHWLVGLWSPMLDNLGQQKTQLRSKEELAKKVMGKGVKLEYVAERDVVEERGSGTQTFFFGVYLTGWGWEKEHLGSGTGSSKAAAGDEAARNALANTSLISKISAVKKSTEQGK</sequence>